<dbReference type="InterPro" id="IPR052160">
    <property type="entry name" value="Gypsy_RT_Integrase-like"/>
</dbReference>
<dbReference type="Gene3D" id="1.10.340.70">
    <property type="match status" value="1"/>
</dbReference>
<dbReference type="AlphaFoldDB" id="A0A978U8S4"/>
<comment type="caution">
    <text evidence="2">The sequence shown here is derived from an EMBL/GenBank/DDBJ whole genome shotgun (WGS) entry which is preliminary data.</text>
</comment>
<dbReference type="InterPro" id="IPR041588">
    <property type="entry name" value="Integrase_H2C2"/>
</dbReference>
<proteinExistence type="predicted"/>
<dbReference type="Proteomes" id="UP000813462">
    <property type="component" value="Unassembled WGS sequence"/>
</dbReference>
<organism evidence="2 3">
    <name type="scientific">Ziziphus jujuba var. spinosa</name>
    <dbReference type="NCBI Taxonomy" id="714518"/>
    <lineage>
        <taxon>Eukaryota</taxon>
        <taxon>Viridiplantae</taxon>
        <taxon>Streptophyta</taxon>
        <taxon>Embryophyta</taxon>
        <taxon>Tracheophyta</taxon>
        <taxon>Spermatophyta</taxon>
        <taxon>Magnoliopsida</taxon>
        <taxon>eudicotyledons</taxon>
        <taxon>Gunneridae</taxon>
        <taxon>Pentapetalae</taxon>
        <taxon>rosids</taxon>
        <taxon>fabids</taxon>
        <taxon>Rosales</taxon>
        <taxon>Rhamnaceae</taxon>
        <taxon>Paliureae</taxon>
        <taxon>Ziziphus</taxon>
    </lineage>
</organism>
<name>A0A978U8S4_ZIZJJ</name>
<dbReference type="PANTHER" id="PTHR47266">
    <property type="entry name" value="ENDONUCLEASE-RELATED"/>
    <property type="match status" value="1"/>
</dbReference>
<protein>
    <recommendedName>
        <fullName evidence="1">Integrase zinc-binding domain-containing protein</fullName>
    </recommendedName>
</protein>
<evidence type="ECO:0000313" key="3">
    <source>
        <dbReference type="Proteomes" id="UP000813462"/>
    </source>
</evidence>
<evidence type="ECO:0000259" key="1">
    <source>
        <dbReference type="Pfam" id="PF17921"/>
    </source>
</evidence>
<reference evidence="2" key="1">
    <citation type="journal article" date="2021" name="Front. Plant Sci.">
        <title>Chromosome-Scale Genome Assembly for Chinese Sour Jujube and Insights Into Its Genome Evolution and Domestication Signature.</title>
        <authorList>
            <person name="Shen L.-Y."/>
            <person name="Luo H."/>
            <person name="Wang X.-L."/>
            <person name="Wang X.-M."/>
            <person name="Qiu X.-J."/>
            <person name="Liu H."/>
            <person name="Zhou S.-S."/>
            <person name="Jia K.-H."/>
            <person name="Nie S."/>
            <person name="Bao Y.-T."/>
            <person name="Zhang R.-G."/>
            <person name="Yun Q.-Z."/>
            <person name="Chai Y.-H."/>
            <person name="Lu J.-Y."/>
            <person name="Li Y."/>
            <person name="Zhao S.-W."/>
            <person name="Mao J.-F."/>
            <person name="Jia S.-G."/>
            <person name="Mao Y.-M."/>
        </authorList>
    </citation>
    <scope>NUCLEOTIDE SEQUENCE</scope>
    <source>
        <strain evidence="2">AT0</strain>
        <tissue evidence="2">Leaf</tissue>
    </source>
</reference>
<gene>
    <name evidence="2" type="ORF">FEM48_ZijujUnG0075700</name>
</gene>
<dbReference type="EMBL" id="JAEACU010000290">
    <property type="protein sequence ID" value="KAH7510872.1"/>
    <property type="molecule type" value="Genomic_DNA"/>
</dbReference>
<evidence type="ECO:0000313" key="2">
    <source>
        <dbReference type="EMBL" id="KAH7510872.1"/>
    </source>
</evidence>
<feature type="domain" description="Integrase zinc-binding" evidence="1">
    <location>
        <begin position="6"/>
        <end position="62"/>
    </location>
</feature>
<sequence>MISKDSHLKPLLLQEFHENPIGGHAGVERTYLWLSASFFWEGMQKDVKEFFGKCLNYQTIKYSTAAPMGLLQPLEMPELPPTIPTYVRGATSVQAVEADLLNRDSILKQLK</sequence>
<accession>A0A978U8S4</accession>
<dbReference type="Pfam" id="PF17921">
    <property type="entry name" value="Integrase_H2C2"/>
    <property type="match status" value="1"/>
</dbReference>